<reference evidence="4 5" key="1">
    <citation type="journal article" date="2018" name="Sci. Data">
        <title>The draft genome sequence of cork oak.</title>
        <authorList>
            <person name="Ramos A.M."/>
            <person name="Usie A."/>
            <person name="Barbosa P."/>
            <person name="Barros P.M."/>
            <person name="Capote T."/>
            <person name="Chaves I."/>
            <person name="Simoes F."/>
            <person name="Abreu I."/>
            <person name="Carrasquinho I."/>
            <person name="Faro C."/>
            <person name="Guimaraes J.B."/>
            <person name="Mendonca D."/>
            <person name="Nobrega F."/>
            <person name="Rodrigues L."/>
            <person name="Saibo N.J.M."/>
            <person name="Varela M.C."/>
            <person name="Egas C."/>
            <person name="Matos J."/>
            <person name="Miguel C.M."/>
            <person name="Oliveira M.M."/>
            <person name="Ricardo C.P."/>
            <person name="Goncalves S."/>
        </authorList>
    </citation>
    <scope>NUCLEOTIDE SEQUENCE [LARGE SCALE GENOMIC DNA]</scope>
    <source>
        <strain evidence="5">cv. HL8</strain>
    </source>
</reference>
<sequence length="117" mass="12752">MPLNLAGGVLGGAVLCVTVFLLATVGAEDPYRFFNWNVTYGDIYPLGVRQQGILINGQFPGPDIHSVTNDNLIINVFNSLNEPFLLSWFTELCEGTDRCASVFSYCCAVGLGEGKWK</sequence>
<dbReference type="Gene3D" id="2.60.40.420">
    <property type="entry name" value="Cupredoxins - blue copper proteins"/>
    <property type="match status" value="1"/>
</dbReference>
<dbReference type="AlphaFoldDB" id="A0AAW0JNN2"/>
<dbReference type="EMBL" id="PKMF04000504">
    <property type="protein sequence ID" value="KAK7828358.1"/>
    <property type="molecule type" value="Genomic_DNA"/>
</dbReference>
<name>A0AAW0JNN2_QUESU</name>
<evidence type="ECO:0000313" key="4">
    <source>
        <dbReference type="EMBL" id="KAK7828358.1"/>
    </source>
</evidence>
<keyword evidence="5" id="KW-1185">Reference proteome</keyword>
<dbReference type="InterPro" id="IPR008972">
    <property type="entry name" value="Cupredoxin"/>
</dbReference>
<accession>A0AAW0JNN2</accession>
<feature type="chain" id="PRO_5043732246" evidence="2">
    <location>
        <begin position="28"/>
        <end position="117"/>
    </location>
</feature>
<evidence type="ECO:0000256" key="2">
    <source>
        <dbReference type="SAM" id="SignalP"/>
    </source>
</evidence>
<gene>
    <name evidence="4" type="primary">ASOL_0</name>
    <name evidence="4" type="ORF">CFP56_030328</name>
</gene>
<evidence type="ECO:0000259" key="3">
    <source>
        <dbReference type="Pfam" id="PF07732"/>
    </source>
</evidence>
<dbReference type="SUPFAM" id="SSF49503">
    <property type="entry name" value="Cupredoxins"/>
    <property type="match status" value="1"/>
</dbReference>
<comment type="caution">
    <text evidence="4">The sequence shown here is derived from an EMBL/GenBank/DDBJ whole genome shotgun (WGS) entry which is preliminary data.</text>
</comment>
<proteinExistence type="inferred from homology"/>
<evidence type="ECO:0000256" key="1">
    <source>
        <dbReference type="ARBA" id="ARBA00010609"/>
    </source>
</evidence>
<evidence type="ECO:0000313" key="5">
    <source>
        <dbReference type="Proteomes" id="UP000237347"/>
    </source>
</evidence>
<protein>
    <submittedName>
        <fullName evidence="4">L-ascorbate oxidase like protein</fullName>
    </submittedName>
</protein>
<dbReference type="GO" id="GO:0005507">
    <property type="term" value="F:copper ion binding"/>
    <property type="evidence" value="ECO:0007669"/>
    <property type="project" value="InterPro"/>
</dbReference>
<feature type="domain" description="Plastocyanin-like" evidence="3">
    <location>
        <begin position="37"/>
        <end position="88"/>
    </location>
</feature>
<comment type="similarity">
    <text evidence="1">Belongs to the multicopper oxidase family.</text>
</comment>
<dbReference type="Proteomes" id="UP000237347">
    <property type="component" value="Unassembled WGS sequence"/>
</dbReference>
<organism evidence="4 5">
    <name type="scientific">Quercus suber</name>
    <name type="common">Cork oak</name>
    <dbReference type="NCBI Taxonomy" id="58331"/>
    <lineage>
        <taxon>Eukaryota</taxon>
        <taxon>Viridiplantae</taxon>
        <taxon>Streptophyta</taxon>
        <taxon>Embryophyta</taxon>
        <taxon>Tracheophyta</taxon>
        <taxon>Spermatophyta</taxon>
        <taxon>Magnoliopsida</taxon>
        <taxon>eudicotyledons</taxon>
        <taxon>Gunneridae</taxon>
        <taxon>Pentapetalae</taxon>
        <taxon>rosids</taxon>
        <taxon>fabids</taxon>
        <taxon>Fagales</taxon>
        <taxon>Fagaceae</taxon>
        <taxon>Quercus</taxon>
    </lineage>
</organism>
<keyword evidence="2" id="KW-0732">Signal</keyword>
<dbReference type="Pfam" id="PF07732">
    <property type="entry name" value="Cu-oxidase_3"/>
    <property type="match status" value="1"/>
</dbReference>
<dbReference type="InterPro" id="IPR011707">
    <property type="entry name" value="Cu-oxidase-like_N"/>
</dbReference>
<feature type="signal peptide" evidence="2">
    <location>
        <begin position="1"/>
        <end position="27"/>
    </location>
</feature>